<sequence length="70" mass="8342">MVLRDLLKPVRDRRGWFSVFIVAFFLIVLTRVYGMFFTGAEYPVFYIFGFFLIDAVAIYVLWPLCPVRLR</sequence>
<dbReference type="AlphaFoldDB" id="A0A0F9I0E0"/>
<name>A0A0F9I0E0_9ZZZZ</name>
<feature type="transmembrane region" description="Helical" evidence="1">
    <location>
        <begin position="16"/>
        <end position="36"/>
    </location>
</feature>
<organism evidence="2">
    <name type="scientific">marine sediment metagenome</name>
    <dbReference type="NCBI Taxonomy" id="412755"/>
    <lineage>
        <taxon>unclassified sequences</taxon>
        <taxon>metagenomes</taxon>
        <taxon>ecological metagenomes</taxon>
    </lineage>
</organism>
<keyword evidence="1" id="KW-0812">Transmembrane</keyword>
<evidence type="ECO:0000256" key="1">
    <source>
        <dbReference type="SAM" id="Phobius"/>
    </source>
</evidence>
<reference evidence="2" key="1">
    <citation type="journal article" date="2015" name="Nature">
        <title>Complex archaea that bridge the gap between prokaryotes and eukaryotes.</title>
        <authorList>
            <person name="Spang A."/>
            <person name="Saw J.H."/>
            <person name="Jorgensen S.L."/>
            <person name="Zaremba-Niedzwiedzka K."/>
            <person name="Martijn J."/>
            <person name="Lind A.E."/>
            <person name="van Eijk R."/>
            <person name="Schleper C."/>
            <person name="Guy L."/>
            <person name="Ettema T.J."/>
        </authorList>
    </citation>
    <scope>NUCLEOTIDE SEQUENCE</scope>
</reference>
<feature type="transmembrane region" description="Helical" evidence="1">
    <location>
        <begin position="42"/>
        <end position="62"/>
    </location>
</feature>
<accession>A0A0F9I0E0</accession>
<protein>
    <submittedName>
        <fullName evidence="2">Uncharacterized protein</fullName>
    </submittedName>
</protein>
<dbReference type="EMBL" id="LAZR01020856">
    <property type="protein sequence ID" value="KKL87355.1"/>
    <property type="molecule type" value="Genomic_DNA"/>
</dbReference>
<keyword evidence="1" id="KW-0472">Membrane</keyword>
<evidence type="ECO:0000313" key="2">
    <source>
        <dbReference type="EMBL" id="KKL87355.1"/>
    </source>
</evidence>
<gene>
    <name evidence="2" type="ORF">LCGC14_1935580</name>
</gene>
<proteinExistence type="predicted"/>
<comment type="caution">
    <text evidence="2">The sequence shown here is derived from an EMBL/GenBank/DDBJ whole genome shotgun (WGS) entry which is preliminary data.</text>
</comment>
<keyword evidence="1" id="KW-1133">Transmembrane helix</keyword>
<feature type="non-terminal residue" evidence="2">
    <location>
        <position position="70"/>
    </location>
</feature>